<evidence type="ECO:0000256" key="1">
    <source>
        <dbReference type="SAM" id="MobiDB-lite"/>
    </source>
</evidence>
<dbReference type="Proteomes" id="UP000887013">
    <property type="component" value="Unassembled WGS sequence"/>
</dbReference>
<reference evidence="2" key="1">
    <citation type="submission" date="2020-08" db="EMBL/GenBank/DDBJ databases">
        <title>Multicomponent nature underlies the extraordinary mechanical properties of spider dragline silk.</title>
        <authorList>
            <person name="Kono N."/>
            <person name="Nakamura H."/>
            <person name="Mori M."/>
            <person name="Yoshida Y."/>
            <person name="Ohtoshi R."/>
            <person name="Malay A.D."/>
            <person name="Moran D.A.P."/>
            <person name="Tomita M."/>
            <person name="Numata K."/>
            <person name="Arakawa K."/>
        </authorList>
    </citation>
    <scope>NUCLEOTIDE SEQUENCE</scope>
</reference>
<dbReference type="OrthoDB" id="6461469at2759"/>
<name>A0A8X6PHY0_NEPPI</name>
<accession>A0A8X6PHY0</accession>
<gene>
    <name evidence="2" type="ORF">NPIL_283231</name>
</gene>
<organism evidence="2 3">
    <name type="scientific">Nephila pilipes</name>
    <name type="common">Giant wood spider</name>
    <name type="synonym">Nephila maculata</name>
    <dbReference type="NCBI Taxonomy" id="299642"/>
    <lineage>
        <taxon>Eukaryota</taxon>
        <taxon>Metazoa</taxon>
        <taxon>Ecdysozoa</taxon>
        <taxon>Arthropoda</taxon>
        <taxon>Chelicerata</taxon>
        <taxon>Arachnida</taxon>
        <taxon>Araneae</taxon>
        <taxon>Araneomorphae</taxon>
        <taxon>Entelegynae</taxon>
        <taxon>Araneoidea</taxon>
        <taxon>Nephilidae</taxon>
        <taxon>Nephila</taxon>
    </lineage>
</organism>
<evidence type="ECO:0000313" key="3">
    <source>
        <dbReference type="Proteomes" id="UP000887013"/>
    </source>
</evidence>
<dbReference type="AlphaFoldDB" id="A0A8X6PHY0"/>
<sequence>MSKRFRGENFWGRPEAIRELLKELSDERNYVSEDESENEDCVEIQNHEFTDSETDENDELSFESTDEEKTILENKPRKMKIRI</sequence>
<proteinExistence type="predicted"/>
<keyword evidence="3" id="KW-1185">Reference proteome</keyword>
<comment type="caution">
    <text evidence="2">The sequence shown here is derived from an EMBL/GenBank/DDBJ whole genome shotgun (WGS) entry which is preliminary data.</text>
</comment>
<feature type="compositionally biased region" description="Acidic residues" evidence="1">
    <location>
        <begin position="51"/>
        <end position="66"/>
    </location>
</feature>
<dbReference type="EMBL" id="BMAW01021137">
    <property type="protein sequence ID" value="GFT71585.1"/>
    <property type="molecule type" value="Genomic_DNA"/>
</dbReference>
<feature type="region of interest" description="Disordered" evidence="1">
    <location>
        <begin position="48"/>
        <end position="67"/>
    </location>
</feature>
<protein>
    <submittedName>
        <fullName evidence="2">Uncharacterized protein</fullName>
    </submittedName>
</protein>
<evidence type="ECO:0000313" key="2">
    <source>
        <dbReference type="EMBL" id="GFT71585.1"/>
    </source>
</evidence>